<dbReference type="EMBL" id="CP034549">
    <property type="protein sequence ID" value="AZQ42831.1"/>
    <property type="molecule type" value="Genomic_DNA"/>
</dbReference>
<feature type="repeat" description="TPR" evidence="1">
    <location>
        <begin position="54"/>
        <end position="87"/>
    </location>
</feature>
<keyword evidence="3" id="KW-1185">Reference proteome</keyword>
<accession>A0A3S9MUI3</accession>
<proteinExistence type="predicted"/>
<dbReference type="Pfam" id="PF13432">
    <property type="entry name" value="TPR_16"/>
    <property type="match status" value="2"/>
</dbReference>
<name>A0A3S9MUI3_9FLAO</name>
<dbReference type="SUPFAM" id="SSF48452">
    <property type="entry name" value="TPR-like"/>
    <property type="match status" value="1"/>
</dbReference>
<dbReference type="InterPro" id="IPR019734">
    <property type="entry name" value="TPR_rpt"/>
</dbReference>
<feature type="repeat" description="TPR" evidence="1">
    <location>
        <begin position="190"/>
        <end position="223"/>
    </location>
</feature>
<dbReference type="PANTHER" id="PTHR12558">
    <property type="entry name" value="CELL DIVISION CYCLE 16,23,27"/>
    <property type="match status" value="1"/>
</dbReference>
<dbReference type="KEGG" id="noj:EJ995_00730"/>
<reference evidence="2 3" key="1">
    <citation type="submission" date="2018-12" db="EMBL/GenBank/DDBJ databases">
        <title>Complete genome of Nonlabens sp. MJ115.</title>
        <authorList>
            <person name="Choi H.S."/>
            <person name="Jung J."/>
        </authorList>
    </citation>
    <scope>NUCLEOTIDE SEQUENCE [LARGE SCALE GENOMIC DNA]</scope>
    <source>
        <strain evidence="2 3">MJ115</strain>
    </source>
</reference>
<dbReference type="PROSITE" id="PS50005">
    <property type="entry name" value="TPR"/>
    <property type="match status" value="3"/>
</dbReference>
<evidence type="ECO:0000313" key="2">
    <source>
        <dbReference type="EMBL" id="AZQ42831.1"/>
    </source>
</evidence>
<dbReference type="RefSeq" id="WP_126444648.1">
    <property type="nucleotide sequence ID" value="NZ_CP034549.1"/>
</dbReference>
<dbReference type="Pfam" id="PF14559">
    <property type="entry name" value="TPR_19"/>
    <property type="match status" value="1"/>
</dbReference>
<dbReference type="OrthoDB" id="9810596at2"/>
<dbReference type="Gene3D" id="1.25.40.10">
    <property type="entry name" value="Tetratricopeptide repeat domain"/>
    <property type="match status" value="2"/>
</dbReference>
<evidence type="ECO:0000256" key="1">
    <source>
        <dbReference type="PROSITE-ProRule" id="PRU00339"/>
    </source>
</evidence>
<dbReference type="InterPro" id="IPR011990">
    <property type="entry name" value="TPR-like_helical_dom_sf"/>
</dbReference>
<dbReference type="AlphaFoldDB" id="A0A3S9MUI3"/>
<keyword evidence="1" id="KW-0802">TPR repeat</keyword>
<evidence type="ECO:0000313" key="3">
    <source>
        <dbReference type="Proteomes" id="UP000279600"/>
    </source>
</evidence>
<protein>
    <submittedName>
        <fullName evidence="2">Tetratricopeptide repeat protein</fullName>
    </submittedName>
</protein>
<dbReference type="Proteomes" id="UP000279600">
    <property type="component" value="Chromosome"/>
</dbReference>
<feature type="repeat" description="TPR" evidence="1">
    <location>
        <begin position="259"/>
        <end position="292"/>
    </location>
</feature>
<dbReference type="Pfam" id="PF13181">
    <property type="entry name" value="TPR_8"/>
    <property type="match status" value="1"/>
</dbReference>
<sequence>MPKILKQLTLTYFTCMILCHVAAQQSTIIAGDSLFALGRYSEALDQYNQVHDDVDTYKKIARVYTTMGNPDLAISSYEKALLITPEDDQTRFELGKLLLRSNQPLQALTIFKNLQANNSQVATYHYYLAESQDILNQTDSAIINYSQALKLQPAYRAARIESISNFIKTRQSFKAIATAQEGLQQNPDDIKINSLLGQAYYNAKLYDKAIEVFNKLFELGNDTEFNRKTLGLSYLGDAQWQQAADSFKIYIDQYEEGNALIWFQLARAYYRLKEYDKAVDAMENSILYKRPAIDQEYLQLSSIWAQKGDLKKAFNYIKLASQEAPEDEIIAYQLVLAADNYFKDKETIIQYYERFVQRFGTDSDYGESAAARLSDLKKEQFMSPQD</sequence>
<dbReference type="PANTHER" id="PTHR12558:SF13">
    <property type="entry name" value="CELL DIVISION CYCLE PROTEIN 27 HOMOLOG"/>
    <property type="match status" value="1"/>
</dbReference>
<organism evidence="2 3">
    <name type="scientific">Nonlabens ponticola</name>
    <dbReference type="NCBI Taxonomy" id="2496866"/>
    <lineage>
        <taxon>Bacteria</taxon>
        <taxon>Pseudomonadati</taxon>
        <taxon>Bacteroidota</taxon>
        <taxon>Flavobacteriia</taxon>
        <taxon>Flavobacteriales</taxon>
        <taxon>Flavobacteriaceae</taxon>
        <taxon>Nonlabens</taxon>
    </lineage>
</organism>
<dbReference type="SMART" id="SM00028">
    <property type="entry name" value="TPR"/>
    <property type="match status" value="5"/>
</dbReference>
<gene>
    <name evidence="2" type="ORF">EJ995_00730</name>
</gene>